<evidence type="ECO:0000256" key="1">
    <source>
        <dbReference type="SAM" id="MobiDB-lite"/>
    </source>
</evidence>
<comment type="caution">
    <text evidence="3">The sequence shown here is derived from an EMBL/GenBank/DDBJ whole genome shotgun (WGS) entry which is preliminary data.</text>
</comment>
<gene>
    <name evidence="3" type="ORF">MENT_LOCUS32237</name>
    <name evidence="2" type="ORF">MENT_LOCUS7729</name>
</gene>
<evidence type="ECO:0000313" key="4">
    <source>
        <dbReference type="Proteomes" id="UP000580250"/>
    </source>
</evidence>
<dbReference type="Proteomes" id="UP000580250">
    <property type="component" value="Unassembled WGS sequence"/>
</dbReference>
<dbReference type="EMBL" id="CAJEWN010000363">
    <property type="protein sequence ID" value="CAD2180177.1"/>
    <property type="molecule type" value="Genomic_DNA"/>
</dbReference>
<protein>
    <submittedName>
        <fullName evidence="3">Uncharacterized protein</fullName>
    </submittedName>
</protein>
<reference evidence="3 4" key="1">
    <citation type="submission" date="2020-08" db="EMBL/GenBank/DDBJ databases">
        <authorList>
            <person name="Koutsovoulos G."/>
            <person name="Danchin GJ E."/>
        </authorList>
    </citation>
    <scope>NUCLEOTIDE SEQUENCE [LARGE SCALE GENOMIC DNA]</scope>
</reference>
<feature type="region of interest" description="Disordered" evidence="1">
    <location>
        <begin position="82"/>
        <end position="101"/>
    </location>
</feature>
<dbReference type="AlphaFoldDB" id="A0A6V7VZ06"/>
<sequence length="142" mass="16448">MLLLAILLLICTIILIIFFISHCALLPKRTNPHPELIPYSVVKSPRKYSAFTDHEYSTSPSPSSAVRSMQSLEYLHKKLEERCRPRSHSMEDSRPKSDYLHPKYSLPPAKCGPDWEIFLNENGILRAPLKFHNKQELDRNFS</sequence>
<proteinExistence type="predicted"/>
<dbReference type="EMBL" id="CAJEWN010000032">
    <property type="protein sequence ID" value="CAD2143838.1"/>
    <property type="molecule type" value="Genomic_DNA"/>
</dbReference>
<organism evidence="3 4">
    <name type="scientific">Meloidogyne enterolobii</name>
    <name type="common">Root-knot nematode worm</name>
    <name type="synonym">Meloidogyne mayaguensis</name>
    <dbReference type="NCBI Taxonomy" id="390850"/>
    <lineage>
        <taxon>Eukaryota</taxon>
        <taxon>Metazoa</taxon>
        <taxon>Ecdysozoa</taxon>
        <taxon>Nematoda</taxon>
        <taxon>Chromadorea</taxon>
        <taxon>Rhabditida</taxon>
        <taxon>Tylenchina</taxon>
        <taxon>Tylenchomorpha</taxon>
        <taxon>Tylenchoidea</taxon>
        <taxon>Meloidogynidae</taxon>
        <taxon>Meloidogyninae</taxon>
        <taxon>Meloidogyne</taxon>
    </lineage>
</organism>
<evidence type="ECO:0000313" key="3">
    <source>
        <dbReference type="EMBL" id="CAD2180177.1"/>
    </source>
</evidence>
<dbReference type="OrthoDB" id="5861537at2759"/>
<name>A0A6V7VZ06_MELEN</name>
<evidence type="ECO:0000313" key="2">
    <source>
        <dbReference type="EMBL" id="CAD2143838.1"/>
    </source>
</evidence>
<accession>A0A6V7VZ06</accession>